<reference evidence="2" key="1">
    <citation type="submission" date="2022-08" db="UniProtKB">
        <authorList>
            <consortium name="EnsemblMetazoa"/>
        </authorList>
    </citation>
    <scope>IDENTIFICATION</scope>
    <source>
        <strain evidence="2">05x7-T-G4-1.051#20</strain>
    </source>
</reference>
<evidence type="ECO:0000313" key="2">
    <source>
        <dbReference type="EnsemblMetazoa" id="G5722.2:cds"/>
    </source>
</evidence>
<name>A0A8W8NGM8_MAGGI</name>
<keyword evidence="3" id="KW-1185">Reference proteome</keyword>
<sequence>MGSGGSTEAGNQPHDGGSKQQRADPRGNQGREGQRTARSDSPHSVLPPRLPTPPEDLPETYAQKKFREQYRQTELLRQKTIYRDPEEWELPEKRGSVESFDVSKFKAANASSQVQKREIFSMTPDYTKQNRHTDLADDLYQTPSLQKQKSIPKYDVSEEELMADIEKQFID</sequence>
<feature type="compositionally biased region" description="Basic and acidic residues" evidence="1">
    <location>
        <begin position="32"/>
        <end position="41"/>
    </location>
</feature>
<evidence type="ECO:0000256" key="1">
    <source>
        <dbReference type="SAM" id="MobiDB-lite"/>
    </source>
</evidence>
<proteinExistence type="predicted"/>
<dbReference type="Proteomes" id="UP000005408">
    <property type="component" value="Unassembled WGS sequence"/>
</dbReference>
<evidence type="ECO:0000313" key="3">
    <source>
        <dbReference type="Proteomes" id="UP000005408"/>
    </source>
</evidence>
<accession>A0A8W8NGM8</accession>
<organism evidence="2 3">
    <name type="scientific">Magallana gigas</name>
    <name type="common">Pacific oyster</name>
    <name type="synonym">Crassostrea gigas</name>
    <dbReference type="NCBI Taxonomy" id="29159"/>
    <lineage>
        <taxon>Eukaryota</taxon>
        <taxon>Metazoa</taxon>
        <taxon>Spiralia</taxon>
        <taxon>Lophotrochozoa</taxon>
        <taxon>Mollusca</taxon>
        <taxon>Bivalvia</taxon>
        <taxon>Autobranchia</taxon>
        <taxon>Pteriomorphia</taxon>
        <taxon>Ostreida</taxon>
        <taxon>Ostreoidea</taxon>
        <taxon>Ostreidae</taxon>
        <taxon>Magallana</taxon>
    </lineage>
</organism>
<dbReference type="EnsemblMetazoa" id="G5722.2">
    <property type="protein sequence ID" value="G5722.2:cds"/>
    <property type="gene ID" value="G5722"/>
</dbReference>
<feature type="region of interest" description="Disordered" evidence="1">
    <location>
        <begin position="1"/>
        <end position="69"/>
    </location>
</feature>
<protein>
    <submittedName>
        <fullName evidence="2">Uncharacterized protein</fullName>
    </submittedName>
</protein>
<dbReference type="AlphaFoldDB" id="A0A8W8NGM8"/>